<feature type="compositionally biased region" description="Low complexity" evidence="2">
    <location>
        <begin position="50"/>
        <end position="66"/>
    </location>
</feature>
<feature type="compositionally biased region" description="Polar residues" evidence="2">
    <location>
        <begin position="287"/>
        <end position="300"/>
    </location>
</feature>
<feature type="region of interest" description="Disordered" evidence="2">
    <location>
        <begin position="250"/>
        <end position="300"/>
    </location>
</feature>
<feature type="compositionally biased region" description="Polar residues" evidence="2">
    <location>
        <begin position="1"/>
        <end position="13"/>
    </location>
</feature>
<feature type="compositionally biased region" description="Basic and acidic residues" evidence="2">
    <location>
        <begin position="273"/>
        <end position="286"/>
    </location>
</feature>
<dbReference type="HOGENOM" id="CLU_927846_0_0_1"/>
<feature type="coiled-coil region" evidence="1">
    <location>
        <begin position="75"/>
        <end position="109"/>
    </location>
</feature>
<protein>
    <recommendedName>
        <fullName evidence="5">Topoisomerase I damage affected protein 11</fullName>
    </recommendedName>
</protein>
<evidence type="ECO:0000256" key="1">
    <source>
        <dbReference type="SAM" id="Coils"/>
    </source>
</evidence>
<dbReference type="InParanoid" id="C4R452"/>
<reference evidence="3 4" key="1">
    <citation type="journal article" date="2009" name="Nat. Biotechnol.">
        <title>Genome sequence of the recombinant protein production host Pichia pastoris.</title>
        <authorList>
            <person name="De Schutter K."/>
            <person name="Lin Y.C."/>
            <person name="Tiels P."/>
            <person name="Van Hecke A."/>
            <person name="Glinka S."/>
            <person name="Weber-Lehmann J."/>
            <person name="Rouze P."/>
            <person name="Van de Peer Y."/>
            <person name="Callewaert N."/>
        </authorList>
    </citation>
    <scope>NUCLEOTIDE SEQUENCE [LARGE SCALE GENOMIC DNA]</scope>
    <source>
        <strain evidence="4">GS115 / ATCC 20864</strain>
    </source>
</reference>
<gene>
    <name evidence="3" type="ordered locus">PAS_chr3_0297</name>
</gene>
<feature type="region of interest" description="Disordered" evidence="2">
    <location>
        <begin position="1"/>
        <end position="67"/>
    </location>
</feature>
<dbReference type="AlphaFoldDB" id="C4R452"/>
<organism evidence="3 4">
    <name type="scientific">Komagataella phaffii (strain GS115 / ATCC 20864)</name>
    <name type="common">Yeast</name>
    <name type="synonym">Pichia pastoris</name>
    <dbReference type="NCBI Taxonomy" id="644223"/>
    <lineage>
        <taxon>Eukaryota</taxon>
        <taxon>Fungi</taxon>
        <taxon>Dikarya</taxon>
        <taxon>Ascomycota</taxon>
        <taxon>Saccharomycotina</taxon>
        <taxon>Pichiomycetes</taxon>
        <taxon>Pichiales</taxon>
        <taxon>Pichiaceae</taxon>
        <taxon>Komagataella</taxon>
    </lineage>
</organism>
<dbReference type="EMBL" id="FN392321">
    <property type="protein sequence ID" value="CAY70338.1"/>
    <property type="molecule type" value="Genomic_DNA"/>
</dbReference>
<feature type="compositionally biased region" description="Polar residues" evidence="2">
    <location>
        <begin position="254"/>
        <end position="272"/>
    </location>
</feature>
<name>C4R452_KOMPG</name>
<dbReference type="GeneID" id="8200124"/>
<evidence type="ECO:0000313" key="3">
    <source>
        <dbReference type="EMBL" id="CAY70338.1"/>
    </source>
</evidence>
<feature type="compositionally biased region" description="Polar residues" evidence="2">
    <location>
        <begin position="32"/>
        <end position="44"/>
    </location>
</feature>
<dbReference type="FunCoup" id="C4R452">
    <property type="interactions" value="13"/>
</dbReference>
<feature type="region of interest" description="Disordered" evidence="2">
    <location>
        <begin position="121"/>
        <end position="180"/>
    </location>
</feature>
<proteinExistence type="predicted"/>
<dbReference type="OrthoDB" id="3981106at2759"/>
<dbReference type="eggNOG" id="ENOG502SETW">
    <property type="taxonomic scope" value="Eukaryota"/>
</dbReference>
<dbReference type="KEGG" id="ppa:PAS_chr3_0297"/>
<sequence>MDEFQTSSTNSPRKSGLNLGISVLETRRRSPAPNSSKVTKASSTPRKESSGNSSVDSPSLSSNNDNHLSDKLRVLATTEMEILEIKEQIKALLEKKRQKEHRVNKLKTEIERSLYKQVHDQVQSVEKISSNPPPVVTRSPSSSQRPHKLDVEVGVHKDPLRTTNPNEGLKSVDGKQKDTPNSWLSKPLSYLQQFDTLIQHEFEKLNLMDELSAPNSHATNESNKTQNSMSSQLWTFMNEVKSNLMLNVEEDSTDTQSNIPESWGNSQETQQTDYKDVELHPMEKESSFTTLNSLGKPQDS</sequence>
<evidence type="ECO:0000256" key="2">
    <source>
        <dbReference type="SAM" id="MobiDB-lite"/>
    </source>
</evidence>
<keyword evidence="4" id="KW-1185">Reference proteome</keyword>
<accession>C4R452</accession>
<dbReference type="Proteomes" id="UP000000314">
    <property type="component" value="Chromosome 3"/>
</dbReference>
<feature type="compositionally biased region" description="Basic and acidic residues" evidence="2">
    <location>
        <begin position="147"/>
        <end position="160"/>
    </location>
</feature>
<keyword evidence="1" id="KW-0175">Coiled coil</keyword>
<evidence type="ECO:0008006" key="5">
    <source>
        <dbReference type="Google" id="ProtNLM"/>
    </source>
</evidence>
<dbReference type="OMA" id="HPMEKES"/>
<evidence type="ECO:0000313" key="4">
    <source>
        <dbReference type="Proteomes" id="UP000000314"/>
    </source>
</evidence>
<dbReference type="RefSeq" id="XP_002492517.1">
    <property type="nucleotide sequence ID" value="XM_002492472.1"/>
</dbReference>